<evidence type="ECO:0000256" key="7">
    <source>
        <dbReference type="ARBA" id="ARBA00023136"/>
    </source>
</evidence>
<keyword evidence="4 8" id="KW-1003">Cell membrane</keyword>
<comment type="similarity">
    <text evidence="2 8">Belongs to the 4-toluene sulfonate uptake permease (TSUP) (TC 2.A.102) family.</text>
</comment>
<dbReference type="OrthoDB" id="554695at2"/>
<keyword evidence="6 8" id="KW-1133">Transmembrane helix</keyword>
<dbReference type="EMBL" id="CP022572">
    <property type="protein sequence ID" value="AZU60571.1"/>
    <property type="molecule type" value="Genomic_DNA"/>
</dbReference>
<dbReference type="InterPro" id="IPR052017">
    <property type="entry name" value="TSUP"/>
</dbReference>
<dbReference type="PANTHER" id="PTHR30269">
    <property type="entry name" value="TRANSMEMBRANE PROTEIN YFCA"/>
    <property type="match status" value="1"/>
</dbReference>
<evidence type="ECO:0000313" key="9">
    <source>
        <dbReference type="EMBL" id="AZU60571.1"/>
    </source>
</evidence>
<organism evidence="9 10">
    <name type="scientific">Neobacillus mesonae</name>
    <dbReference type="NCBI Taxonomy" id="1193713"/>
    <lineage>
        <taxon>Bacteria</taxon>
        <taxon>Bacillati</taxon>
        <taxon>Bacillota</taxon>
        <taxon>Bacilli</taxon>
        <taxon>Bacillales</taxon>
        <taxon>Bacillaceae</taxon>
        <taxon>Neobacillus</taxon>
    </lineage>
</organism>
<feature type="transmembrane region" description="Helical" evidence="8">
    <location>
        <begin position="71"/>
        <end position="89"/>
    </location>
</feature>
<feature type="transmembrane region" description="Helical" evidence="8">
    <location>
        <begin position="135"/>
        <end position="157"/>
    </location>
</feature>
<dbReference type="KEGG" id="nmk:CHR53_04420"/>
<evidence type="ECO:0000256" key="2">
    <source>
        <dbReference type="ARBA" id="ARBA00009142"/>
    </source>
</evidence>
<keyword evidence="3" id="KW-0813">Transport</keyword>
<evidence type="ECO:0000313" key="10">
    <source>
        <dbReference type="Proteomes" id="UP000282892"/>
    </source>
</evidence>
<evidence type="ECO:0000256" key="6">
    <source>
        <dbReference type="ARBA" id="ARBA00022989"/>
    </source>
</evidence>
<keyword evidence="7 8" id="KW-0472">Membrane</keyword>
<protein>
    <recommendedName>
        <fullName evidence="8">Probable membrane transporter protein</fullName>
    </recommendedName>
</protein>
<dbReference type="GO" id="GO:0005886">
    <property type="term" value="C:plasma membrane"/>
    <property type="evidence" value="ECO:0007669"/>
    <property type="project" value="UniProtKB-SubCell"/>
</dbReference>
<comment type="subcellular location">
    <subcellularLocation>
        <location evidence="1 8">Cell membrane</location>
        <topology evidence="1 8">Multi-pass membrane protein</topology>
    </subcellularLocation>
</comment>
<evidence type="ECO:0000256" key="3">
    <source>
        <dbReference type="ARBA" id="ARBA00022448"/>
    </source>
</evidence>
<evidence type="ECO:0000256" key="8">
    <source>
        <dbReference type="RuleBase" id="RU363041"/>
    </source>
</evidence>
<gene>
    <name evidence="9" type="ORF">CHR53_04420</name>
</gene>
<accession>A0A3Q9QRH8</accession>
<dbReference type="RefSeq" id="WP_127485260.1">
    <property type="nucleotide sequence ID" value="NZ_CP022572.1"/>
</dbReference>
<dbReference type="Pfam" id="PF01925">
    <property type="entry name" value="TauE"/>
    <property type="match status" value="1"/>
</dbReference>
<keyword evidence="10" id="KW-1185">Reference proteome</keyword>
<evidence type="ECO:0000256" key="1">
    <source>
        <dbReference type="ARBA" id="ARBA00004651"/>
    </source>
</evidence>
<feature type="transmembrane region" description="Helical" evidence="8">
    <location>
        <begin position="193"/>
        <end position="214"/>
    </location>
</feature>
<evidence type="ECO:0000256" key="4">
    <source>
        <dbReference type="ARBA" id="ARBA00022475"/>
    </source>
</evidence>
<keyword evidence="5 8" id="KW-0812">Transmembrane</keyword>
<evidence type="ECO:0000256" key="5">
    <source>
        <dbReference type="ARBA" id="ARBA00022692"/>
    </source>
</evidence>
<dbReference type="InterPro" id="IPR002781">
    <property type="entry name" value="TM_pro_TauE-like"/>
</dbReference>
<reference evidence="9 10" key="1">
    <citation type="submission" date="2017-07" db="EMBL/GenBank/DDBJ databases">
        <title>The complete genome sequence of Bacillus mesonae strain H20-5, an efficient strain improving plant abiotic stress resistance.</title>
        <authorList>
            <person name="Kim S.Y."/>
            <person name="Song H."/>
            <person name="Sang M.K."/>
            <person name="Weon H.-Y."/>
            <person name="Song J."/>
        </authorList>
    </citation>
    <scope>NUCLEOTIDE SEQUENCE [LARGE SCALE GENOMIC DNA]</scope>
    <source>
        <strain evidence="9 10">H20-5</strain>
    </source>
</reference>
<name>A0A3Q9QRH8_9BACI</name>
<dbReference type="AlphaFoldDB" id="A0A3Q9QRH8"/>
<feature type="transmembrane region" description="Helical" evidence="8">
    <location>
        <begin position="169"/>
        <end position="187"/>
    </location>
</feature>
<feature type="transmembrane region" description="Helical" evidence="8">
    <location>
        <begin position="96"/>
        <end position="115"/>
    </location>
</feature>
<proteinExistence type="inferred from homology"/>
<sequence>MEYIILFIVGICATTLGTLAGGGGLINLPIMLIMGIPVHSAIGANKLSNTVSSFSSFFYLLKKKEISLKESFWIIPVSICGGISGGFIASRISGESMYIIAIVLLIFAFVFSFIGKGDFSGMEPLKFNKISATGLYSIGIYDGLFGPGQGTLLLYLFGYLNLAYIRAVALVRLATFSSCFGAAVTYIASGKIIWTIALSLLLGSLTGAQIGVRIAQKLKPQYIKPILRVVTAALIVQIFAENVLSLI</sequence>
<dbReference type="PANTHER" id="PTHR30269:SF0">
    <property type="entry name" value="MEMBRANE TRANSPORTER PROTEIN YFCA-RELATED"/>
    <property type="match status" value="1"/>
</dbReference>
<dbReference type="Proteomes" id="UP000282892">
    <property type="component" value="Chromosome"/>
</dbReference>